<dbReference type="Pfam" id="PF00651">
    <property type="entry name" value="BTB"/>
    <property type="match status" value="1"/>
</dbReference>
<dbReference type="EMBL" id="RBNJ01009443">
    <property type="protein sequence ID" value="RUS26886.1"/>
    <property type="molecule type" value="Genomic_DNA"/>
</dbReference>
<protein>
    <recommendedName>
        <fullName evidence="1">BTB domain-containing protein</fullName>
    </recommendedName>
</protein>
<keyword evidence="3" id="KW-1185">Reference proteome</keyword>
<dbReference type="Gene3D" id="3.30.710.10">
    <property type="entry name" value="Potassium Channel Kv1.1, Chain A"/>
    <property type="match status" value="1"/>
</dbReference>
<reference evidence="2 3" key="1">
    <citation type="journal article" date="2018" name="New Phytol.">
        <title>Phylogenomics of Endogonaceae and evolution of mycorrhizas within Mucoromycota.</title>
        <authorList>
            <person name="Chang Y."/>
            <person name="Desiro A."/>
            <person name="Na H."/>
            <person name="Sandor L."/>
            <person name="Lipzen A."/>
            <person name="Clum A."/>
            <person name="Barry K."/>
            <person name="Grigoriev I.V."/>
            <person name="Martin F.M."/>
            <person name="Stajich J.E."/>
            <person name="Smith M.E."/>
            <person name="Bonito G."/>
            <person name="Spatafora J.W."/>
        </authorList>
    </citation>
    <scope>NUCLEOTIDE SEQUENCE [LARGE SCALE GENOMIC DNA]</scope>
    <source>
        <strain evidence="2 3">AD002</strain>
    </source>
</reference>
<dbReference type="PANTHER" id="PTHR24413">
    <property type="entry name" value="SPECKLE-TYPE POZ PROTEIN"/>
    <property type="match status" value="1"/>
</dbReference>
<organism evidence="2 3">
    <name type="scientific">Jimgerdemannia flammicorona</name>
    <dbReference type="NCBI Taxonomy" id="994334"/>
    <lineage>
        <taxon>Eukaryota</taxon>
        <taxon>Fungi</taxon>
        <taxon>Fungi incertae sedis</taxon>
        <taxon>Mucoromycota</taxon>
        <taxon>Mucoromycotina</taxon>
        <taxon>Endogonomycetes</taxon>
        <taxon>Endogonales</taxon>
        <taxon>Endogonaceae</taxon>
        <taxon>Jimgerdemannia</taxon>
    </lineage>
</organism>
<dbReference type="Gene3D" id="1.25.40.420">
    <property type="match status" value="1"/>
</dbReference>
<dbReference type="AlphaFoldDB" id="A0A433QAQ5"/>
<gene>
    <name evidence="2" type="ORF">BC938DRAFT_483992</name>
</gene>
<dbReference type="CDD" id="cd14733">
    <property type="entry name" value="BACK"/>
    <property type="match status" value="1"/>
</dbReference>
<name>A0A433QAQ5_9FUNG</name>
<evidence type="ECO:0000259" key="1">
    <source>
        <dbReference type="Pfam" id="PF00651"/>
    </source>
</evidence>
<proteinExistence type="predicted"/>
<dbReference type="InterPro" id="IPR011333">
    <property type="entry name" value="SKP1/BTB/POZ_sf"/>
</dbReference>
<evidence type="ECO:0000313" key="2">
    <source>
        <dbReference type="EMBL" id="RUS26886.1"/>
    </source>
</evidence>
<dbReference type="Proteomes" id="UP000274822">
    <property type="component" value="Unassembled WGS sequence"/>
</dbReference>
<comment type="caution">
    <text evidence="2">The sequence shown here is derived from an EMBL/GenBank/DDBJ whole genome shotgun (WGS) entry which is preliminary data.</text>
</comment>
<dbReference type="SUPFAM" id="SSF54695">
    <property type="entry name" value="POZ domain"/>
    <property type="match status" value="1"/>
</dbReference>
<feature type="domain" description="BTB" evidence="1">
    <location>
        <begin position="11"/>
        <end position="68"/>
    </location>
</feature>
<accession>A0A433QAQ5</accession>
<evidence type="ECO:0000313" key="3">
    <source>
        <dbReference type="Proteomes" id="UP000274822"/>
    </source>
</evidence>
<dbReference type="InterPro" id="IPR000210">
    <property type="entry name" value="BTB/POZ_dom"/>
</dbReference>
<sequence>MSETVDNANGQRAVIEVTDFGYDVFFAMLKYLYTGSFDFRGCPNVDATNLLKVADKYNVQELKDAMEICIVDALTIDTVVEILFGFAHAYPLLRKACLAFIGDKFEEVMKTGAISKVEWNDSNWQDHAELMNEILESVNKRKPTIDKVD</sequence>